<evidence type="ECO:0000313" key="2">
    <source>
        <dbReference type="Proteomes" id="UP001596175"/>
    </source>
</evidence>
<accession>A0ABV9ZQY6</accession>
<protein>
    <submittedName>
        <fullName evidence="1">DUF6247 family protein</fullName>
    </submittedName>
</protein>
<dbReference type="Proteomes" id="UP001596175">
    <property type="component" value="Unassembled WGS sequence"/>
</dbReference>
<dbReference type="Pfam" id="PF19760">
    <property type="entry name" value="DUF6247"/>
    <property type="match status" value="1"/>
</dbReference>
<dbReference type="RefSeq" id="WP_378025156.1">
    <property type="nucleotide sequence ID" value="NZ_JBHSKG010000036.1"/>
</dbReference>
<sequence>MTAAASSAPSGGGDVGTWADATPAEVRAALAPESAAEFDRQWRAALARAADTYDLAVVHQCLDAWRRVARVTDVAGGAEGYRAMLDDAAARASGSTTPPAVSWHEVRAGLGL</sequence>
<gene>
    <name evidence="1" type="ORF">ACFPK1_32970</name>
</gene>
<dbReference type="EMBL" id="JBHSKG010000036">
    <property type="protein sequence ID" value="MFC5143071.1"/>
    <property type="molecule type" value="Genomic_DNA"/>
</dbReference>
<name>A0ABV9ZQY6_9PSEU</name>
<dbReference type="InterPro" id="IPR046214">
    <property type="entry name" value="DUF6247"/>
</dbReference>
<keyword evidence="2" id="KW-1185">Reference proteome</keyword>
<evidence type="ECO:0000313" key="1">
    <source>
        <dbReference type="EMBL" id="MFC5143071.1"/>
    </source>
</evidence>
<reference evidence="2" key="1">
    <citation type="journal article" date="2019" name="Int. J. Syst. Evol. Microbiol.">
        <title>The Global Catalogue of Microorganisms (GCM) 10K type strain sequencing project: providing services to taxonomists for standard genome sequencing and annotation.</title>
        <authorList>
            <consortium name="The Broad Institute Genomics Platform"/>
            <consortium name="The Broad Institute Genome Sequencing Center for Infectious Disease"/>
            <person name="Wu L."/>
            <person name="Ma J."/>
        </authorList>
    </citation>
    <scope>NUCLEOTIDE SEQUENCE [LARGE SCALE GENOMIC DNA]</scope>
    <source>
        <strain evidence="2">XZYJ18</strain>
    </source>
</reference>
<organism evidence="1 2">
    <name type="scientific">Actinomycetospora rhizophila</name>
    <dbReference type="NCBI Taxonomy" id="1416876"/>
    <lineage>
        <taxon>Bacteria</taxon>
        <taxon>Bacillati</taxon>
        <taxon>Actinomycetota</taxon>
        <taxon>Actinomycetes</taxon>
        <taxon>Pseudonocardiales</taxon>
        <taxon>Pseudonocardiaceae</taxon>
        <taxon>Actinomycetospora</taxon>
    </lineage>
</organism>
<comment type="caution">
    <text evidence="1">The sequence shown here is derived from an EMBL/GenBank/DDBJ whole genome shotgun (WGS) entry which is preliminary data.</text>
</comment>
<proteinExistence type="predicted"/>